<feature type="region of interest" description="Disordered" evidence="1">
    <location>
        <begin position="279"/>
        <end position="337"/>
    </location>
</feature>
<evidence type="ECO:0000256" key="1">
    <source>
        <dbReference type="SAM" id="MobiDB-lite"/>
    </source>
</evidence>
<evidence type="ECO:0000313" key="2">
    <source>
        <dbReference type="EMBL" id="KAG2661944.1"/>
    </source>
</evidence>
<comment type="caution">
    <text evidence="2">The sequence shown here is derived from an EMBL/GenBank/DDBJ whole genome shotgun (WGS) entry which is preliminary data.</text>
</comment>
<organism evidence="2 3">
    <name type="scientific">Panicum virgatum</name>
    <name type="common">Blackwell switchgrass</name>
    <dbReference type="NCBI Taxonomy" id="38727"/>
    <lineage>
        <taxon>Eukaryota</taxon>
        <taxon>Viridiplantae</taxon>
        <taxon>Streptophyta</taxon>
        <taxon>Embryophyta</taxon>
        <taxon>Tracheophyta</taxon>
        <taxon>Spermatophyta</taxon>
        <taxon>Magnoliopsida</taxon>
        <taxon>Liliopsida</taxon>
        <taxon>Poales</taxon>
        <taxon>Poaceae</taxon>
        <taxon>PACMAD clade</taxon>
        <taxon>Panicoideae</taxon>
        <taxon>Panicodae</taxon>
        <taxon>Paniceae</taxon>
        <taxon>Panicinae</taxon>
        <taxon>Panicum</taxon>
        <taxon>Panicum sect. Hiantes</taxon>
    </lineage>
</organism>
<dbReference type="PANTHER" id="PTHR18868">
    <property type="entry name" value="OS07G0665300 PROTEIN-RELATED"/>
    <property type="match status" value="1"/>
</dbReference>
<feature type="compositionally biased region" description="Low complexity" evidence="1">
    <location>
        <begin position="310"/>
        <end position="332"/>
    </location>
</feature>
<proteinExistence type="predicted"/>
<dbReference type="EMBL" id="CM029037">
    <property type="protein sequence ID" value="KAG2661944.1"/>
    <property type="molecule type" value="Genomic_DNA"/>
</dbReference>
<feature type="region of interest" description="Disordered" evidence="1">
    <location>
        <begin position="1"/>
        <end position="31"/>
    </location>
</feature>
<evidence type="ECO:0000313" key="3">
    <source>
        <dbReference type="Proteomes" id="UP000823388"/>
    </source>
</evidence>
<dbReference type="AlphaFoldDB" id="A0A8T0XY34"/>
<dbReference type="PANTHER" id="PTHR18868:SF49">
    <property type="entry name" value="OS11G0147200 PROTEIN"/>
    <property type="match status" value="1"/>
</dbReference>
<protein>
    <submittedName>
        <fullName evidence="2">Uncharacterized protein</fullName>
    </submittedName>
</protein>
<name>A0A8T0XY34_PANVG</name>
<reference evidence="2" key="1">
    <citation type="submission" date="2020-05" db="EMBL/GenBank/DDBJ databases">
        <title>WGS assembly of Panicum virgatum.</title>
        <authorList>
            <person name="Lovell J.T."/>
            <person name="Jenkins J."/>
            <person name="Shu S."/>
            <person name="Juenger T.E."/>
            <person name="Schmutz J."/>
        </authorList>
    </citation>
    <scope>NUCLEOTIDE SEQUENCE</scope>
    <source>
        <strain evidence="2">AP13</strain>
    </source>
</reference>
<dbReference type="Gene3D" id="2.40.10.120">
    <property type="match status" value="2"/>
</dbReference>
<gene>
    <name evidence="2" type="ORF">PVAP13_1KG112127</name>
</gene>
<dbReference type="Pfam" id="PF13365">
    <property type="entry name" value="Trypsin_2"/>
    <property type="match status" value="2"/>
</dbReference>
<accession>A0A8T0XY34</accession>
<dbReference type="InterPro" id="IPR009003">
    <property type="entry name" value="Peptidase_S1_PA"/>
</dbReference>
<keyword evidence="3" id="KW-1185">Reference proteome</keyword>
<dbReference type="SUPFAM" id="SSF50494">
    <property type="entry name" value="Trypsin-like serine proteases"/>
    <property type="match status" value="2"/>
</dbReference>
<sequence>MSKRRGEGDYSSSSNEKQKANKSHGNFDLDDSSHKEFDSLDAEVELHTEVVQKLSESVVSLSFIGDHEQYQYTGLVIQSDAYGSRFVTSATAIRSKEGGRKINRDMSIHVSLPNGQMIWGSLLSVDFDYNIVGIGLGPFHVFKEASLDQPGEVGYNNTVTAICCNSTGKIMSSTGVVTNKSNELYGQKLIMSTCIIPEFGIGGPLVDSEGNFVGMNMSLVNNEGTLFLPRETILDSVVPFWLPGTSVLRQAFSLRATMKIKQGHDNQIERSTSEICKSSTPVVLNSEGSSPVAQGKGIGSDKSPETNQKSSVSSTSDSESESSQDTSELSGSPLPDNEFMKAFTNDLLSRGYPLPKMLDGDMELCRNFEEEFGRDVWNSRLPKKVALDTSLSVVSLASFRGETRFFVCTGVLIGRHKSITRILTSASLVRFANKNEINRSLKIRVLLPNKKHATGKLQHHNLHYNIAVVSIRNFHCRRIAKLHFEKAVYPPNEVVAIGRTFETGKLMATIGVLTDNSSNLVSEEHGISTCKITKAGIGGPLIDLCGNFIGMNFYGAKRTPYLPRHIILEQLKYFDRKGSAAAKINEDGDPNRFSVPGPYWWYPSLAPPFVFEHRRKH</sequence>
<feature type="compositionally biased region" description="Polar residues" evidence="1">
    <location>
        <begin position="279"/>
        <end position="292"/>
    </location>
</feature>
<dbReference type="Proteomes" id="UP000823388">
    <property type="component" value="Chromosome 1K"/>
</dbReference>